<dbReference type="GO" id="GO:0016705">
    <property type="term" value="F:oxidoreductase activity, acting on paired donors, with incorporation or reduction of molecular oxygen"/>
    <property type="evidence" value="ECO:0007669"/>
    <property type="project" value="InterPro"/>
</dbReference>
<dbReference type="GO" id="GO:0020037">
    <property type="term" value="F:heme binding"/>
    <property type="evidence" value="ECO:0007669"/>
    <property type="project" value="InterPro"/>
</dbReference>
<keyword evidence="4" id="KW-0479">Metal-binding</keyword>
<keyword evidence="8" id="KW-0732">Signal</keyword>
<dbReference type="AlphaFoldDB" id="A0A336M7T7"/>
<evidence type="ECO:0000256" key="4">
    <source>
        <dbReference type="ARBA" id="ARBA00022723"/>
    </source>
</evidence>
<proteinExistence type="inferred from homology"/>
<dbReference type="EMBL" id="UFQT01000231">
    <property type="protein sequence ID" value="SSX22108.1"/>
    <property type="molecule type" value="Genomic_DNA"/>
</dbReference>
<keyword evidence="5" id="KW-0560">Oxidoreductase</keyword>
<dbReference type="PANTHER" id="PTHR24291:SF50">
    <property type="entry name" value="BIFUNCTIONAL ALBAFLAVENONE MONOOXYGENASE_TERPENE SYNTHASE"/>
    <property type="match status" value="1"/>
</dbReference>
<keyword evidence="7" id="KW-0503">Monooxygenase</keyword>
<comment type="cofactor">
    <cofactor evidence="1">
        <name>heme</name>
        <dbReference type="ChEBI" id="CHEBI:30413"/>
    </cofactor>
</comment>
<organism evidence="9">
    <name type="scientific">Culicoides sonorensis</name>
    <name type="common">Biting midge</name>
    <dbReference type="NCBI Taxonomy" id="179676"/>
    <lineage>
        <taxon>Eukaryota</taxon>
        <taxon>Metazoa</taxon>
        <taxon>Ecdysozoa</taxon>
        <taxon>Arthropoda</taxon>
        <taxon>Hexapoda</taxon>
        <taxon>Insecta</taxon>
        <taxon>Pterygota</taxon>
        <taxon>Neoptera</taxon>
        <taxon>Endopterygota</taxon>
        <taxon>Diptera</taxon>
        <taxon>Nematocera</taxon>
        <taxon>Chironomoidea</taxon>
        <taxon>Ceratopogonidae</taxon>
        <taxon>Ceratopogoninae</taxon>
        <taxon>Culicoides</taxon>
        <taxon>Monoculicoides</taxon>
    </lineage>
</organism>
<evidence type="ECO:0000256" key="6">
    <source>
        <dbReference type="ARBA" id="ARBA00023004"/>
    </source>
</evidence>
<dbReference type="Gene3D" id="1.10.630.10">
    <property type="entry name" value="Cytochrome P450"/>
    <property type="match status" value="1"/>
</dbReference>
<protein>
    <submittedName>
        <fullName evidence="9">CSON006108 protein</fullName>
    </submittedName>
</protein>
<evidence type="ECO:0000256" key="2">
    <source>
        <dbReference type="ARBA" id="ARBA00010617"/>
    </source>
</evidence>
<dbReference type="PANTHER" id="PTHR24291">
    <property type="entry name" value="CYTOCHROME P450 FAMILY 4"/>
    <property type="match status" value="1"/>
</dbReference>
<dbReference type="SUPFAM" id="SSF48264">
    <property type="entry name" value="Cytochrome P450"/>
    <property type="match status" value="1"/>
</dbReference>
<evidence type="ECO:0000256" key="3">
    <source>
        <dbReference type="ARBA" id="ARBA00022617"/>
    </source>
</evidence>
<comment type="similarity">
    <text evidence="2">Belongs to the cytochrome P450 family.</text>
</comment>
<keyword evidence="3" id="KW-0349">Heme</keyword>
<feature type="signal peptide" evidence="8">
    <location>
        <begin position="1"/>
        <end position="20"/>
    </location>
</feature>
<dbReference type="PRINTS" id="PR00463">
    <property type="entry name" value="EP450I"/>
</dbReference>
<dbReference type="InterPro" id="IPR002401">
    <property type="entry name" value="Cyt_P450_E_grp-I"/>
</dbReference>
<evidence type="ECO:0000256" key="5">
    <source>
        <dbReference type="ARBA" id="ARBA00023002"/>
    </source>
</evidence>
<sequence>MLNLIIFVIILLLFYFEVQRIKLNNRFKHVKGPRQYPIIGSIFSIKSNKLTDFKAGFEELTVAPVSKFVFSGYLMLLVSHPEVLSQILPSKSFLERPYMIDFIDCTLGLLSSKFKIWKPMRKQTNLAFSQRCITNMFPVFNKHIDVLIKKIETHLNGPTFDINQLARHMGSAQVIENLMGYSDIQEELDLDLFESYEDQVIERVLNPFYQPWIVFRLSYMYQIHLKGRKLIHDIFGKIVNRRMQESHKINGEGKLFLDEMMRFEIEGKKLNYIDLVENIGLMYLAAYETSALTISYAILMLAMHPEFDEILQKEIKENYKKGEYIDFDMLKNFRYLDMVVKETLRHFPTVPLTARESMEDCKIGKNCI</sequence>
<evidence type="ECO:0000256" key="8">
    <source>
        <dbReference type="SAM" id="SignalP"/>
    </source>
</evidence>
<feature type="chain" id="PRO_5016235776" evidence="8">
    <location>
        <begin position="21"/>
        <end position="368"/>
    </location>
</feature>
<evidence type="ECO:0000313" key="9">
    <source>
        <dbReference type="EMBL" id="SSX22108.1"/>
    </source>
</evidence>
<accession>A0A336M7T7</accession>
<dbReference type="Pfam" id="PF00067">
    <property type="entry name" value="p450"/>
    <property type="match status" value="1"/>
</dbReference>
<dbReference type="InterPro" id="IPR001128">
    <property type="entry name" value="Cyt_P450"/>
</dbReference>
<name>A0A336M7T7_CULSO</name>
<dbReference type="GO" id="GO:0005506">
    <property type="term" value="F:iron ion binding"/>
    <property type="evidence" value="ECO:0007669"/>
    <property type="project" value="InterPro"/>
</dbReference>
<reference evidence="9" key="1">
    <citation type="submission" date="2018-07" db="EMBL/GenBank/DDBJ databases">
        <authorList>
            <person name="Quirk P.G."/>
            <person name="Krulwich T.A."/>
        </authorList>
    </citation>
    <scope>NUCLEOTIDE SEQUENCE</scope>
</reference>
<keyword evidence="6" id="KW-0408">Iron</keyword>
<gene>
    <name evidence="9" type="primary">CSON006108</name>
</gene>
<dbReference type="GO" id="GO:0004497">
    <property type="term" value="F:monooxygenase activity"/>
    <property type="evidence" value="ECO:0007669"/>
    <property type="project" value="UniProtKB-KW"/>
</dbReference>
<evidence type="ECO:0000256" key="1">
    <source>
        <dbReference type="ARBA" id="ARBA00001971"/>
    </source>
</evidence>
<dbReference type="InterPro" id="IPR036396">
    <property type="entry name" value="Cyt_P450_sf"/>
</dbReference>
<dbReference type="VEuPathDB" id="VectorBase:CSON006108"/>
<dbReference type="InterPro" id="IPR050196">
    <property type="entry name" value="Cytochrome_P450_Monoox"/>
</dbReference>
<evidence type="ECO:0000256" key="7">
    <source>
        <dbReference type="ARBA" id="ARBA00023033"/>
    </source>
</evidence>